<dbReference type="PANTHER" id="PTHR11695">
    <property type="entry name" value="ALCOHOL DEHYDROGENASE RELATED"/>
    <property type="match status" value="1"/>
</dbReference>
<dbReference type="InterPro" id="IPR036291">
    <property type="entry name" value="NAD(P)-bd_dom_sf"/>
</dbReference>
<evidence type="ECO:0000256" key="1">
    <source>
        <dbReference type="ARBA" id="ARBA00023002"/>
    </source>
</evidence>
<accession>A0A381YM93</accession>
<sequence length="308" mass="32921">MKAIQIIDYGSTDVLEMCEISAPEVSYGEIKVRVKAVSVNPLDWKMRAGMFSHSMPLSFPAILGRDGSGVVKEVGEDAGKWRTGDEVSFMMPRGLGCYAEEIVIPFTHAVTKPDHIEVTEAAAYPLVAVTSWIAFLEEYTSGLKGKHILIHAGAGGVGSVAIQIARHLGARVSTTCSAANSDYVRSLGAEQVVAYDQEDFTLALSDVDVVYDTMGGDVHRKSYEVLKAGGHMTCINAAPIEDLSSQFGVSMTIAQVNDIAGALPKVAEMVADKSLVPQVGTVLPFDQVVKAHQMLETGHAQGKIVLIL</sequence>
<dbReference type="InterPro" id="IPR013154">
    <property type="entry name" value="ADH-like_N"/>
</dbReference>
<dbReference type="Pfam" id="PF08240">
    <property type="entry name" value="ADH_N"/>
    <property type="match status" value="1"/>
</dbReference>
<name>A0A381YM93_9ZZZZ</name>
<gene>
    <name evidence="3" type="ORF">METZ01_LOCUS130497</name>
</gene>
<dbReference type="InterPro" id="IPR002364">
    <property type="entry name" value="Quin_OxRdtase/zeta-crystal_CS"/>
</dbReference>
<dbReference type="SUPFAM" id="SSF50129">
    <property type="entry name" value="GroES-like"/>
    <property type="match status" value="1"/>
</dbReference>
<dbReference type="Gene3D" id="3.90.180.10">
    <property type="entry name" value="Medium-chain alcohol dehydrogenases, catalytic domain"/>
    <property type="match status" value="1"/>
</dbReference>
<proteinExistence type="predicted"/>
<reference evidence="3" key="1">
    <citation type="submission" date="2018-05" db="EMBL/GenBank/DDBJ databases">
        <authorList>
            <person name="Lanie J.A."/>
            <person name="Ng W.-L."/>
            <person name="Kazmierczak K.M."/>
            <person name="Andrzejewski T.M."/>
            <person name="Davidsen T.M."/>
            <person name="Wayne K.J."/>
            <person name="Tettelin H."/>
            <person name="Glass J.I."/>
            <person name="Rusch D."/>
            <person name="Podicherti R."/>
            <person name="Tsui H.-C.T."/>
            <person name="Winkler M.E."/>
        </authorList>
    </citation>
    <scope>NUCLEOTIDE SEQUENCE</scope>
</reference>
<evidence type="ECO:0000259" key="2">
    <source>
        <dbReference type="SMART" id="SM00829"/>
    </source>
</evidence>
<dbReference type="InterPro" id="IPR050700">
    <property type="entry name" value="YIM1/Zinc_Alcohol_DH_Fams"/>
</dbReference>
<evidence type="ECO:0000313" key="3">
    <source>
        <dbReference type="EMBL" id="SVA77643.1"/>
    </source>
</evidence>
<protein>
    <recommendedName>
        <fullName evidence="2">Enoyl reductase (ER) domain-containing protein</fullName>
    </recommendedName>
</protein>
<dbReference type="SMART" id="SM00829">
    <property type="entry name" value="PKS_ER"/>
    <property type="match status" value="1"/>
</dbReference>
<dbReference type="AlphaFoldDB" id="A0A381YM93"/>
<dbReference type="EMBL" id="UINC01018477">
    <property type="protein sequence ID" value="SVA77643.1"/>
    <property type="molecule type" value="Genomic_DNA"/>
</dbReference>
<dbReference type="GO" id="GO:0008270">
    <property type="term" value="F:zinc ion binding"/>
    <property type="evidence" value="ECO:0007669"/>
    <property type="project" value="InterPro"/>
</dbReference>
<dbReference type="CDD" id="cd05289">
    <property type="entry name" value="MDR_like_2"/>
    <property type="match status" value="1"/>
</dbReference>
<dbReference type="PANTHER" id="PTHR11695:SF294">
    <property type="entry name" value="RETICULON-4-INTERACTING PROTEIN 1, MITOCHONDRIAL"/>
    <property type="match status" value="1"/>
</dbReference>
<keyword evidence="1" id="KW-0560">Oxidoreductase</keyword>
<dbReference type="Gene3D" id="3.40.50.720">
    <property type="entry name" value="NAD(P)-binding Rossmann-like Domain"/>
    <property type="match status" value="1"/>
</dbReference>
<dbReference type="SUPFAM" id="SSF51735">
    <property type="entry name" value="NAD(P)-binding Rossmann-fold domains"/>
    <property type="match status" value="1"/>
</dbReference>
<dbReference type="GO" id="GO:0016491">
    <property type="term" value="F:oxidoreductase activity"/>
    <property type="evidence" value="ECO:0007669"/>
    <property type="project" value="UniProtKB-KW"/>
</dbReference>
<dbReference type="InterPro" id="IPR011032">
    <property type="entry name" value="GroES-like_sf"/>
</dbReference>
<feature type="domain" description="Enoyl reductase (ER)" evidence="2">
    <location>
        <begin position="10"/>
        <end position="306"/>
    </location>
</feature>
<dbReference type="PROSITE" id="PS01162">
    <property type="entry name" value="QOR_ZETA_CRYSTAL"/>
    <property type="match status" value="1"/>
</dbReference>
<organism evidence="3">
    <name type="scientific">marine metagenome</name>
    <dbReference type="NCBI Taxonomy" id="408172"/>
    <lineage>
        <taxon>unclassified sequences</taxon>
        <taxon>metagenomes</taxon>
        <taxon>ecological metagenomes</taxon>
    </lineage>
</organism>
<dbReference type="Pfam" id="PF13602">
    <property type="entry name" value="ADH_zinc_N_2"/>
    <property type="match status" value="1"/>
</dbReference>
<dbReference type="InterPro" id="IPR020843">
    <property type="entry name" value="ER"/>
</dbReference>